<proteinExistence type="predicted"/>
<dbReference type="Proteomes" id="UP000220158">
    <property type="component" value="Chromosome 14"/>
</dbReference>
<sequence length="941" mass="112636">MITDSEAPTYNFDSDDEAPCEYLNDVYAISEDTFSFKIIKQLGIGYYSPGNGHKIKIIYYELGYEDRITCVQTYLGKNDKLPYICEIAAKCMKQNEVCIIQAPKVFLKVFKNSEKKSKYDKKDNFKVAFKKSLRFKQKCVEKYLSYPNVKYFKGIKLSSNEIELLLRKKRNTKNDRKKKEDEKQKKNNIQINKTGILNNCNKNYGEKPIQNQNIEFLELEEINDLRYKFLKEKDLCTYVVYLKEFYRVDILNDDKTIIKEVLKEGKGIFTPKKNDYIDYFIEEKNKKEYIHTIFDIDNLKYRGLYKIIQNMKKKEIAKIILKGLECFHINHSTIITKKNNDENIDNYFNNSTEKKKNIVNCKDYNYNTTIKNNINEKSNNEDEITNALKNENKINMNNELINKRKELIIELIDFKKSKMVNIASIINMNNSEKLLFYTSEDDKLKNLNRPIIDTDCELIISLSIKNIDKTRNKQIFLPINFYNNNNSIRKSNAYFLFSYGSCFTSPLWFYECFKGLKEGDEIIIPLSKNRNLFLENQFVYHILYEDIGISREHDFLKQCELKKVQNNKDKEINELKNNKHKFIKEKEKNTESIKREKKNYKCLKKKKNEKINNINNYVQNLISERNEGKGFFLINNLKKDEVEDFCEGLFSLQNYFIEKNNEEENIRRILSIYHSFIKVRRKKFFKRIINIQKKKSIHTKINRFKKHHNENNSSSIRVTKTKKRNKEKIYNISFFRNALKKVYFDRFLYQKDTILKIKILKIICKKKDPWNMSTSEKIENLKIYIERGNNFMKKKLIYAALIHYKKGFDLCRFSALYKLIFEENKLNLENLNDEQNKDLLLLMEKLLTNLSICFYKMNNYIECIKYSEKAITINSQNIKSIYWKNMAYLQQNKYLEVIKNLNNSFCLNNSTLLRLFNNARLIKKKHDSNFKSLFYAMYDKK</sequence>
<gene>
    <name evidence="2" type="ORF">PRELSG_1401400</name>
</gene>
<dbReference type="InterPro" id="IPR011990">
    <property type="entry name" value="TPR-like_helical_dom_sf"/>
</dbReference>
<feature type="coiled-coil region" evidence="1">
    <location>
        <begin position="561"/>
        <end position="624"/>
    </location>
</feature>
<dbReference type="SUPFAM" id="SSF54534">
    <property type="entry name" value="FKBP-like"/>
    <property type="match status" value="1"/>
</dbReference>
<accession>A0A1J1HB39</accession>
<feature type="coiled-coil region" evidence="1">
    <location>
        <begin position="162"/>
        <end position="189"/>
    </location>
</feature>
<dbReference type="SUPFAM" id="SSF48452">
    <property type="entry name" value="TPR-like"/>
    <property type="match status" value="1"/>
</dbReference>
<dbReference type="PANTHER" id="PTHR46512">
    <property type="entry name" value="PEPTIDYLPROLYL ISOMERASE"/>
    <property type="match status" value="1"/>
</dbReference>
<dbReference type="SMART" id="SM00028">
    <property type="entry name" value="TPR"/>
    <property type="match status" value="2"/>
</dbReference>
<dbReference type="InterPro" id="IPR050754">
    <property type="entry name" value="FKBP4/5/8-like"/>
</dbReference>
<dbReference type="GO" id="GO:0005740">
    <property type="term" value="C:mitochondrial envelope"/>
    <property type="evidence" value="ECO:0007669"/>
    <property type="project" value="TreeGrafter"/>
</dbReference>
<dbReference type="GO" id="GO:0012505">
    <property type="term" value="C:endomembrane system"/>
    <property type="evidence" value="ECO:0007669"/>
    <property type="project" value="TreeGrafter"/>
</dbReference>
<dbReference type="RefSeq" id="XP_028534806.1">
    <property type="nucleotide sequence ID" value="XM_028679054.1"/>
</dbReference>
<dbReference type="AlphaFoldDB" id="A0A1J1HB39"/>
<dbReference type="OMA" id="APCEYLN"/>
<dbReference type="GO" id="GO:0016020">
    <property type="term" value="C:membrane"/>
    <property type="evidence" value="ECO:0007669"/>
    <property type="project" value="TreeGrafter"/>
</dbReference>
<dbReference type="Gene3D" id="1.25.40.10">
    <property type="entry name" value="Tetratricopeptide repeat domain"/>
    <property type="match status" value="1"/>
</dbReference>
<dbReference type="InterPro" id="IPR019734">
    <property type="entry name" value="TPR_rpt"/>
</dbReference>
<evidence type="ECO:0000256" key="1">
    <source>
        <dbReference type="SAM" id="Coils"/>
    </source>
</evidence>
<dbReference type="EMBL" id="LN835309">
    <property type="protein sequence ID" value="CRH02285.1"/>
    <property type="molecule type" value="Genomic_DNA"/>
</dbReference>
<keyword evidence="1" id="KW-0175">Coiled coil</keyword>
<evidence type="ECO:0000313" key="2">
    <source>
        <dbReference type="EMBL" id="CRH02285.1"/>
    </source>
</evidence>
<organism evidence="2 3">
    <name type="scientific">Plasmodium relictum</name>
    <dbReference type="NCBI Taxonomy" id="85471"/>
    <lineage>
        <taxon>Eukaryota</taxon>
        <taxon>Sar</taxon>
        <taxon>Alveolata</taxon>
        <taxon>Apicomplexa</taxon>
        <taxon>Aconoidasida</taxon>
        <taxon>Haemosporida</taxon>
        <taxon>Plasmodiidae</taxon>
        <taxon>Plasmodium</taxon>
        <taxon>Plasmodium (Haemamoeba)</taxon>
    </lineage>
</organism>
<dbReference type="GeneID" id="39738444"/>
<keyword evidence="3" id="KW-1185">Reference proteome</keyword>
<evidence type="ECO:0000313" key="3">
    <source>
        <dbReference type="Proteomes" id="UP000220158"/>
    </source>
</evidence>
<dbReference type="KEGG" id="prel:PRELSG_1401400"/>
<protein>
    <submittedName>
        <fullName evidence="2">Uncharacterized protein</fullName>
    </submittedName>
</protein>
<reference evidence="2 3" key="1">
    <citation type="submission" date="2015-04" db="EMBL/GenBank/DDBJ databases">
        <authorList>
            <consortium name="Pathogen Informatics"/>
        </authorList>
    </citation>
    <scope>NUCLEOTIDE SEQUENCE [LARGE SCALE GENOMIC DNA]</scope>
    <source>
        <strain evidence="2 3">SGS1</strain>
    </source>
</reference>
<dbReference type="GO" id="GO:0044183">
    <property type="term" value="F:protein folding chaperone"/>
    <property type="evidence" value="ECO:0007669"/>
    <property type="project" value="TreeGrafter"/>
</dbReference>
<dbReference type="GO" id="GO:0005829">
    <property type="term" value="C:cytosol"/>
    <property type="evidence" value="ECO:0007669"/>
    <property type="project" value="TreeGrafter"/>
</dbReference>
<dbReference type="OrthoDB" id="392073at2759"/>
<dbReference type="PANTHER" id="PTHR46512:SF1">
    <property type="entry name" value="PEPTIDYLPROLYL ISOMERASE"/>
    <property type="match status" value="1"/>
</dbReference>
<dbReference type="VEuPathDB" id="PlasmoDB:PRELSG_1401400"/>
<name>A0A1J1HB39_PLARL</name>